<evidence type="ECO:0000259" key="3">
    <source>
        <dbReference type="Pfam" id="PF05426"/>
    </source>
</evidence>
<name>A0A6I6JQ07_9BACT</name>
<dbReference type="GO" id="GO:0042597">
    <property type="term" value="C:periplasmic space"/>
    <property type="evidence" value="ECO:0007669"/>
    <property type="project" value="InterPro"/>
</dbReference>
<sequence>MKIYSLLSIFLITIFLSCQKKVQINGIYVDFDKIEKVKNDLKKGEQQYTRAFNILIQKAESALNEGPFSVMDKKRTPPSGDKHDYLSMGPYWWPDPEKTDGLPYIRRDGEVNPETRGDNVDRTSAAKLFSNIEILGWAFYFSDEKKYAEKAIQLIEIWFINPETLMNPNLEYAQGIPGRTEGRGIGIIDWSGINRLISPFQILEATGYLKDETKIQLYNWFEAYHNWLVASKNGIDEDDYFNNHGTWYDVQVVGIELMLGKTELAKTRLEKVKDKRIAPQVEPDGSQPHELARTKSLGYSTMNLRGFIHLAKMGEKNDIDLWNFETRDGRSIKKALNFLLPVAQSKNKWTYQQLGHLDDAIETLKINFQMAGSLFNEPDYITVAKSIKNPENNIETLLYPF</sequence>
<dbReference type="Pfam" id="PF05426">
    <property type="entry name" value="Alginate_lyase"/>
    <property type="match status" value="1"/>
</dbReference>
<protein>
    <recommendedName>
        <fullName evidence="3">Alginate lyase domain-containing protein</fullName>
    </recommendedName>
</protein>
<reference evidence="4 5" key="1">
    <citation type="submission" date="2019-11" db="EMBL/GenBank/DDBJ databases">
        <authorList>
            <person name="Zheng R.K."/>
            <person name="Sun C.M."/>
        </authorList>
    </citation>
    <scope>NUCLEOTIDE SEQUENCE [LARGE SCALE GENOMIC DNA]</scope>
    <source>
        <strain evidence="4 5">WC007</strain>
    </source>
</reference>
<accession>A0A6I6JQ07</accession>
<organism evidence="4 5">
    <name type="scientific">Maribellus comscasis</name>
    <dbReference type="NCBI Taxonomy" id="2681766"/>
    <lineage>
        <taxon>Bacteria</taxon>
        <taxon>Pseudomonadati</taxon>
        <taxon>Bacteroidota</taxon>
        <taxon>Bacteroidia</taxon>
        <taxon>Marinilabiliales</taxon>
        <taxon>Prolixibacteraceae</taxon>
        <taxon>Maribellus</taxon>
    </lineage>
</organism>
<dbReference type="Gene3D" id="1.50.10.100">
    <property type="entry name" value="Chondroitin AC/alginate lyase"/>
    <property type="match status" value="1"/>
</dbReference>
<evidence type="ECO:0000256" key="2">
    <source>
        <dbReference type="ARBA" id="ARBA00023239"/>
    </source>
</evidence>
<dbReference type="Proteomes" id="UP000428260">
    <property type="component" value="Chromosome"/>
</dbReference>
<evidence type="ECO:0000313" key="5">
    <source>
        <dbReference type="Proteomes" id="UP000428260"/>
    </source>
</evidence>
<dbReference type="SUPFAM" id="SSF48230">
    <property type="entry name" value="Chondroitin AC/alginate lyase"/>
    <property type="match status" value="1"/>
</dbReference>
<dbReference type="GO" id="GO:0016829">
    <property type="term" value="F:lyase activity"/>
    <property type="evidence" value="ECO:0007669"/>
    <property type="project" value="UniProtKB-KW"/>
</dbReference>
<keyword evidence="1" id="KW-0732">Signal</keyword>
<dbReference type="InterPro" id="IPR008397">
    <property type="entry name" value="Alginate_lyase_dom"/>
</dbReference>
<dbReference type="RefSeq" id="WP_158862135.1">
    <property type="nucleotide sequence ID" value="NZ_CP046401.1"/>
</dbReference>
<keyword evidence="5" id="KW-1185">Reference proteome</keyword>
<dbReference type="InterPro" id="IPR008929">
    <property type="entry name" value="Chondroitin_lyas"/>
</dbReference>
<dbReference type="KEGG" id="mcos:GM418_00555"/>
<proteinExistence type="predicted"/>
<dbReference type="PROSITE" id="PS51257">
    <property type="entry name" value="PROKAR_LIPOPROTEIN"/>
    <property type="match status" value="1"/>
</dbReference>
<keyword evidence="2" id="KW-0456">Lyase</keyword>
<evidence type="ECO:0000313" key="4">
    <source>
        <dbReference type="EMBL" id="QGY42197.1"/>
    </source>
</evidence>
<gene>
    <name evidence="4" type="ORF">GM418_00555</name>
</gene>
<feature type="domain" description="Alginate lyase" evidence="3">
    <location>
        <begin position="69"/>
        <end position="349"/>
    </location>
</feature>
<evidence type="ECO:0000256" key="1">
    <source>
        <dbReference type="ARBA" id="ARBA00022729"/>
    </source>
</evidence>
<dbReference type="AlphaFoldDB" id="A0A6I6JQ07"/>
<dbReference type="EMBL" id="CP046401">
    <property type="protein sequence ID" value="QGY42197.1"/>
    <property type="molecule type" value="Genomic_DNA"/>
</dbReference>